<organism evidence="1 2">
    <name type="scientific">Amborella trichopoda</name>
    <dbReference type="NCBI Taxonomy" id="13333"/>
    <lineage>
        <taxon>Eukaryota</taxon>
        <taxon>Viridiplantae</taxon>
        <taxon>Streptophyta</taxon>
        <taxon>Embryophyta</taxon>
        <taxon>Tracheophyta</taxon>
        <taxon>Spermatophyta</taxon>
        <taxon>Magnoliopsida</taxon>
        <taxon>Amborellales</taxon>
        <taxon>Amborellaceae</taxon>
        <taxon>Amborella</taxon>
    </lineage>
</organism>
<accession>W1P6J0</accession>
<dbReference type="EMBL" id="KI394524">
    <property type="protein sequence ID" value="ERN02600.1"/>
    <property type="molecule type" value="Genomic_DNA"/>
</dbReference>
<evidence type="ECO:0000313" key="2">
    <source>
        <dbReference type="Proteomes" id="UP000017836"/>
    </source>
</evidence>
<dbReference type="AlphaFoldDB" id="W1P6J0"/>
<name>W1P6J0_AMBTC</name>
<dbReference type="HOGENOM" id="CLU_168518_0_0_1"/>
<protein>
    <submittedName>
        <fullName evidence="1">Uncharacterized protein</fullName>
    </submittedName>
</protein>
<proteinExistence type="predicted"/>
<sequence length="97" mass="11668">MFTLIWVPPVIRVDYEVEYSLNMALWSVEWEARHALIYELSEEHVMVSRAMYGDRYWAYAREIMYMSTRAREIMERLGIGSPDELASREVVHHRCRL</sequence>
<evidence type="ECO:0000313" key="1">
    <source>
        <dbReference type="EMBL" id="ERN02600.1"/>
    </source>
</evidence>
<reference evidence="2" key="1">
    <citation type="journal article" date="2013" name="Science">
        <title>The Amborella genome and the evolution of flowering plants.</title>
        <authorList>
            <consortium name="Amborella Genome Project"/>
        </authorList>
    </citation>
    <scope>NUCLEOTIDE SEQUENCE [LARGE SCALE GENOMIC DNA]</scope>
</reference>
<dbReference type="Proteomes" id="UP000017836">
    <property type="component" value="Unassembled WGS sequence"/>
</dbReference>
<keyword evidence="2" id="KW-1185">Reference proteome</keyword>
<gene>
    <name evidence="1" type="ORF">AMTR_s00087p00144660</name>
</gene>
<dbReference type="Gramene" id="ERN02600">
    <property type="protein sequence ID" value="ERN02600"/>
    <property type="gene ID" value="AMTR_s00087p00144660"/>
</dbReference>